<evidence type="ECO:0000313" key="2">
    <source>
        <dbReference type="EMBL" id="AKJ03926.1"/>
    </source>
</evidence>
<dbReference type="EMBL" id="CP011509">
    <property type="protein sequence ID" value="AKJ03926.1"/>
    <property type="molecule type" value="Genomic_DNA"/>
</dbReference>
<dbReference type="Gene3D" id="3.90.1150.200">
    <property type="match status" value="1"/>
</dbReference>
<organism evidence="2 3">
    <name type="scientific">Archangium gephyra</name>
    <dbReference type="NCBI Taxonomy" id="48"/>
    <lineage>
        <taxon>Bacteria</taxon>
        <taxon>Pseudomonadati</taxon>
        <taxon>Myxococcota</taxon>
        <taxon>Myxococcia</taxon>
        <taxon>Myxococcales</taxon>
        <taxon>Cystobacterineae</taxon>
        <taxon>Archangiaceae</taxon>
        <taxon>Archangium</taxon>
    </lineage>
</organism>
<dbReference type="Pfam" id="PF08818">
    <property type="entry name" value="DUF1801"/>
    <property type="match status" value="1"/>
</dbReference>
<name>A0AAC8QAL3_9BACT</name>
<proteinExistence type="predicted"/>
<reference evidence="2 3" key="1">
    <citation type="submission" date="2015-05" db="EMBL/GenBank/DDBJ databases">
        <title>Genome assembly of Archangium gephyra DSM 2261.</title>
        <authorList>
            <person name="Sharma G."/>
            <person name="Subramanian S."/>
        </authorList>
    </citation>
    <scope>NUCLEOTIDE SEQUENCE [LARGE SCALE GENOMIC DNA]</scope>
    <source>
        <strain evidence="2 3">DSM 2261</strain>
    </source>
</reference>
<dbReference type="AlphaFoldDB" id="A0AAC8QAL3"/>
<dbReference type="SUPFAM" id="SSF159888">
    <property type="entry name" value="YdhG-like"/>
    <property type="match status" value="1"/>
</dbReference>
<dbReference type="KEGG" id="age:AA314_05552"/>
<evidence type="ECO:0000313" key="3">
    <source>
        <dbReference type="Proteomes" id="UP000035579"/>
    </source>
</evidence>
<dbReference type="InterPro" id="IPR014922">
    <property type="entry name" value="YdhG-like"/>
</dbReference>
<gene>
    <name evidence="2" type="ORF">AA314_05552</name>
</gene>
<sequence length="193" mass="21492">MAMQSKATSVDQYLASLPEDRRAAVSAVRNVILKNLDKDYEEGIQYGMIGYYVPHKVFPSGYHCDPKQPLPFASLASQKNHMAIYLMGIYGQPQQEKWFREAWAKTGKKLDMGKSCVRFKKLEDVALDVIGEAIRRAPAKAYIQHYESVIRPPDKKKAPAAAKGKPVAKTKAAAKKTVVKKVAAKKTVAKKRA</sequence>
<dbReference type="Proteomes" id="UP000035579">
    <property type="component" value="Chromosome"/>
</dbReference>
<protein>
    <recommendedName>
        <fullName evidence="1">YdhG-like domain-containing protein</fullName>
    </recommendedName>
</protein>
<feature type="domain" description="YdhG-like" evidence="1">
    <location>
        <begin position="21"/>
        <end position="137"/>
    </location>
</feature>
<evidence type="ECO:0000259" key="1">
    <source>
        <dbReference type="Pfam" id="PF08818"/>
    </source>
</evidence>
<accession>A0AAC8QAL3</accession>